<dbReference type="InterPro" id="IPR000873">
    <property type="entry name" value="AMP-dep_synth/lig_dom"/>
</dbReference>
<dbReference type="GO" id="GO:0003824">
    <property type="term" value="F:catalytic activity"/>
    <property type="evidence" value="ECO:0007669"/>
    <property type="project" value="InterPro"/>
</dbReference>
<evidence type="ECO:0000256" key="4">
    <source>
        <dbReference type="SAM" id="MobiDB-lite"/>
    </source>
</evidence>
<gene>
    <name evidence="6" type="ORF">AVDCRST_MAG41-2332</name>
</gene>
<protein>
    <recommendedName>
        <fullName evidence="5">Carrier domain-containing protein</fullName>
    </recommendedName>
</protein>
<dbReference type="PANTHER" id="PTHR45527:SF1">
    <property type="entry name" value="FATTY ACID SYNTHASE"/>
    <property type="match status" value="1"/>
</dbReference>
<dbReference type="EMBL" id="CADCTP010000216">
    <property type="protein sequence ID" value="CAA9260169.1"/>
    <property type="molecule type" value="Genomic_DNA"/>
</dbReference>
<dbReference type="Gene3D" id="3.30.300.30">
    <property type="match status" value="1"/>
</dbReference>
<dbReference type="InterPro" id="IPR025110">
    <property type="entry name" value="AMP-bd_C"/>
</dbReference>
<dbReference type="PROSITE" id="PS00455">
    <property type="entry name" value="AMP_BINDING"/>
    <property type="match status" value="1"/>
</dbReference>
<evidence type="ECO:0000256" key="2">
    <source>
        <dbReference type="ARBA" id="ARBA00022450"/>
    </source>
</evidence>
<dbReference type="CDD" id="cd19531">
    <property type="entry name" value="LCL_NRPS-like"/>
    <property type="match status" value="1"/>
</dbReference>
<dbReference type="GO" id="GO:0008610">
    <property type="term" value="P:lipid biosynthetic process"/>
    <property type="evidence" value="ECO:0007669"/>
    <property type="project" value="UniProtKB-ARBA"/>
</dbReference>
<dbReference type="GO" id="GO:0005737">
    <property type="term" value="C:cytoplasm"/>
    <property type="evidence" value="ECO:0007669"/>
    <property type="project" value="TreeGrafter"/>
</dbReference>
<feature type="domain" description="Carrier" evidence="5">
    <location>
        <begin position="965"/>
        <end position="1040"/>
    </location>
</feature>
<dbReference type="Gene3D" id="1.10.1200.10">
    <property type="entry name" value="ACP-like"/>
    <property type="match status" value="1"/>
</dbReference>
<dbReference type="SUPFAM" id="SSF47336">
    <property type="entry name" value="ACP-like"/>
    <property type="match status" value="1"/>
</dbReference>
<dbReference type="GO" id="GO:0044550">
    <property type="term" value="P:secondary metabolite biosynthetic process"/>
    <property type="evidence" value="ECO:0007669"/>
    <property type="project" value="TreeGrafter"/>
</dbReference>
<name>A0A6J4IRQ7_9ACTN</name>
<sequence>MTASPSTSTAPVSPAQLGLWLIDQLRPGSSVYTVFCTVRLSGPLDPARLRAALAAVVDRHEALRTTFPAYDGVPVQRVADRLEVPLPVVDLTDLAGPAGASGPAGSDREAEAERLARHWCELPFDLAAGPLLRAGLVRLADREHLLAVAVHHIVCDGASLQVLFADLGRAYAGAELPPPVARFRDYVAGRDQDPAELGWWRDRLAGAPDLLQLPGDRPRPAVRGTAGGTRTAALPEELLTEVAALAARRRMSPFMVLLAGWGALLGRLADVPELLVGIPVTDRPEPAYEELVGLFVDTLPVRLDLSGRPTFGTVLDRVRRSVLDVLSHRSVTFDRLVEELRPDRSPGHTPLVQVAFSADLAPLAEPALPGVRAEVRVPRPDTAKFDLDLSVPRDADGTATLVLTYSAELFDPDRVDRLLTQLLRLLAAGVRAPDTPVALLPLLDAAERDTVLGGWAHTAPAAPPDLLAHELVSARAATTPDAPAVRSGGVDIGYAELDARAEEVAGRLRAAGVGPDDLVAVLRHRGPELVVAVLGVLRAGAAFLPLSPTAPAGYLAGVLAAAGARVALADPQLAGRLAGSPVRVVPDDGPWRAGTGRAHPDDLAYVLFTSGSTGEPKGVAVTHRSLANVVTTMRDMYELTPADRVLQFASIGFDIAVEEMFPTWAAGGCVVLSPDPPPGPDRMTELITRERVSFTILTSGYWRQWTTWADARGVHPAPTLRLVSVGAEPVDPDALRTWQRIARVPVLNGYGLTETTVNAAVTLLPDPFVGDLVPIGPPLRGARAYVLDADLQPVPVGVPGELHIGGDCLARGYLGRPDLTADRFVPDPYGPVPGGRLHRTGDRARWRSDGQLEILGRLDGQLKVRGHRIEPAHVEAALHSHPDVAAAVVAVRPDRRGHDRLVGYVVPRTGTAVPAGLREHLAGRLPPYLVPAALVGVPAIPRNANGKADPRALPDPADAVPVGIPARTALERSLAAVWREALDVPEPGVHDNFFELGGSSLTLATVHSRLGEALGVTVGLVALYEHPTIASLARHLAGGEQEPAPPADDRADRLRAGRARIAGRRRERKDS</sequence>
<dbReference type="SUPFAM" id="SSF52777">
    <property type="entry name" value="CoA-dependent acyltransferases"/>
    <property type="match status" value="2"/>
</dbReference>
<evidence type="ECO:0000313" key="6">
    <source>
        <dbReference type="EMBL" id="CAA9260169.1"/>
    </source>
</evidence>
<dbReference type="UniPathway" id="UPA00011"/>
<evidence type="ECO:0000259" key="5">
    <source>
        <dbReference type="PROSITE" id="PS50075"/>
    </source>
</evidence>
<dbReference type="SMART" id="SM00823">
    <property type="entry name" value="PKS_PP"/>
    <property type="match status" value="1"/>
</dbReference>
<dbReference type="InterPro" id="IPR020806">
    <property type="entry name" value="PKS_PP-bd"/>
</dbReference>
<dbReference type="Gene3D" id="3.40.50.12780">
    <property type="entry name" value="N-terminal domain of ligase-like"/>
    <property type="match status" value="1"/>
</dbReference>
<dbReference type="InterPro" id="IPR020845">
    <property type="entry name" value="AMP-binding_CS"/>
</dbReference>
<dbReference type="GO" id="GO:0031177">
    <property type="term" value="F:phosphopantetheine binding"/>
    <property type="evidence" value="ECO:0007669"/>
    <property type="project" value="InterPro"/>
</dbReference>
<dbReference type="Pfam" id="PF00668">
    <property type="entry name" value="Condensation"/>
    <property type="match status" value="1"/>
</dbReference>
<dbReference type="Pfam" id="PF13193">
    <property type="entry name" value="AMP-binding_C"/>
    <property type="match status" value="1"/>
</dbReference>
<reference evidence="6" key="1">
    <citation type="submission" date="2020-02" db="EMBL/GenBank/DDBJ databases">
        <authorList>
            <person name="Meier V. D."/>
        </authorList>
    </citation>
    <scope>NUCLEOTIDE SEQUENCE</scope>
    <source>
        <strain evidence="6">AVDCRST_MAG41</strain>
    </source>
</reference>
<dbReference type="GO" id="GO:0043041">
    <property type="term" value="P:amino acid activation for nonribosomal peptide biosynthetic process"/>
    <property type="evidence" value="ECO:0007669"/>
    <property type="project" value="TreeGrafter"/>
</dbReference>
<feature type="region of interest" description="Disordered" evidence="4">
    <location>
        <begin position="1036"/>
        <end position="1071"/>
    </location>
</feature>
<dbReference type="InterPro" id="IPR001242">
    <property type="entry name" value="Condensation_dom"/>
</dbReference>
<dbReference type="InterPro" id="IPR009081">
    <property type="entry name" value="PP-bd_ACP"/>
</dbReference>
<dbReference type="InterPro" id="IPR045851">
    <property type="entry name" value="AMP-bd_C_sf"/>
</dbReference>
<accession>A0A6J4IRQ7</accession>
<dbReference type="PROSITE" id="PS50075">
    <property type="entry name" value="CARRIER"/>
    <property type="match status" value="1"/>
</dbReference>
<dbReference type="CDD" id="cd05930">
    <property type="entry name" value="A_NRPS"/>
    <property type="match status" value="1"/>
</dbReference>
<dbReference type="Gene3D" id="3.30.559.30">
    <property type="entry name" value="Nonribosomal peptide synthetase, condensation domain"/>
    <property type="match status" value="1"/>
</dbReference>
<evidence type="ECO:0000256" key="3">
    <source>
        <dbReference type="ARBA" id="ARBA00022553"/>
    </source>
</evidence>
<dbReference type="InterPro" id="IPR042099">
    <property type="entry name" value="ANL_N_sf"/>
</dbReference>
<comment type="cofactor">
    <cofactor evidence="1">
        <name>pantetheine 4'-phosphate</name>
        <dbReference type="ChEBI" id="CHEBI:47942"/>
    </cofactor>
</comment>
<dbReference type="Gene3D" id="3.30.559.10">
    <property type="entry name" value="Chloramphenicol acetyltransferase-like domain"/>
    <property type="match status" value="1"/>
</dbReference>
<dbReference type="AlphaFoldDB" id="A0A6J4IRQ7"/>
<dbReference type="Pfam" id="PF00550">
    <property type="entry name" value="PP-binding"/>
    <property type="match status" value="1"/>
</dbReference>
<evidence type="ECO:0000256" key="1">
    <source>
        <dbReference type="ARBA" id="ARBA00001957"/>
    </source>
</evidence>
<dbReference type="InterPro" id="IPR036736">
    <property type="entry name" value="ACP-like_sf"/>
</dbReference>
<organism evidence="6">
    <name type="scientific">uncultured Mycobacteriales bacterium</name>
    <dbReference type="NCBI Taxonomy" id="581187"/>
    <lineage>
        <taxon>Bacteria</taxon>
        <taxon>Bacillati</taxon>
        <taxon>Actinomycetota</taxon>
        <taxon>Actinomycetes</taxon>
        <taxon>Mycobacteriales</taxon>
        <taxon>environmental samples</taxon>
    </lineage>
</organism>
<feature type="compositionally biased region" description="Basic residues" evidence="4">
    <location>
        <begin position="1056"/>
        <end position="1071"/>
    </location>
</feature>
<keyword evidence="3" id="KW-0597">Phosphoprotein</keyword>
<dbReference type="Pfam" id="PF00501">
    <property type="entry name" value="AMP-binding"/>
    <property type="match status" value="1"/>
</dbReference>
<dbReference type="InterPro" id="IPR010071">
    <property type="entry name" value="AA_adenyl_dom"/>
</dbReference>
<dbReference type="NCBIfam" id="TIGR01733">
    <property type="entry name" value="AA-adenyl-dom"/>
    <property type="match status" value="1"/>
</dbReference>
<dbReference type="SUPFAM" id="SSF56801">
    <property type="entry name" value="Acetyl-CoA synthetase-like"/>
    <property type="match status" value="1"/>
</dbReference>
<dbReference type="InterPro" id="IPR023213">
    <property type="entry name" value="CAT-like_dom_sf"/>
</dbReference>
<dbReference type="PANTHER" id="PTHR45527">
    <property type="entry name" value="NONRIBOSOMAL PEPTIDE SYNTHETASE"/>
    <property type="match status" value="1"/>
</dbReference>
<proteinExistence type="predicted"/>
<keyword evidence="2" id="KW-0596">Phosphopantetheine</keyword>